<accession>A0ABV2H7X9</accession>
<gene>
    <name evidence="2" type="ORF">ABID21_002778</name>
</gene>
<sequence>MSTTQQRFPAGLMKPDSALPEGLTSWNCRQPKARYDVYRNNVMVSLRRALASRFPAAERIVGEGFFAAMAGIFIREHPPRSPLLFLFGDSFPDFAETFPPAQSVAFLANVRLEIARGRAYHAADVAPLDPARLAAVAPDDLAAVRFTLHPATATCAPPSRS</sequence>
<keyword evidence="3" id="KW-1185">Reference proteome</keyword>
<feature type="domain" description="Putative DNA-binding" evidence="1">
    <location>
        <begin position="4"/>
        <end position="94"/>
    </location>
</feature>
<dbReference type="InterPro" id="IPR044922">
    <property type="entry name" value="DUF2063_N_sf"/>
</dbReference>
<evidence type="ECO:0000313" key="2">
    <source>
        <dbReference type="EMBL" id="MET3586658.1"/>
    </source>
</evidence>
<protein>
    <recommendedName>
        <fullName evidence="1">Putative DNA-binding domain-containing protein</fullName>
    </recommendedName>
</protein>
<proteinExistence type="predicted"/>
<comment type="caution">
    <text evidence="2">The sequence shown here is derived from an EMBL/GenBank/DDBJ whole genome shotgun (WGS) entry which is preliminary data.</text>
</comment>
<evidence type="ECO:0000259" key="1">
    <source>
        <dbReference type="Pfam" id="PF09836"/>
    </source>
</evidence>
<dbReference type="Pfam" id="PF09836">
    <property type="entry name" value="DUF2063"/>
    <property type="match status" value="1"/>
</dbReference>
<dbReference type="EMBL" id="JBEPLJ010000010">
    <property type="protein sequence ID" value="MET3586658.1"/>
    <property type="molecule type" value="Genomic_DNA"/>
</dbReference>
<name>A0ABV2H7X9_9HYPH</name>
<dbReference type="InterPro" id="IPR018640">
    <property type="entry name" value="DUF2063"/>
</dbReference>
<reference evidence="2 3" key="1">
    <citation type="submission" date="2024-06" db="EMBL/GenBank/DDBJ databases">
        <title>Genomic Encyclopedia of Type Strains, Phase IV (KMG-IV): sequencing the most valuable type-strain genomes for metagenomic binning, comparative biology and taxonomic classification.</title>
        <authorList>
            <person name="Goeker M."/>
        </authorList>
    </citation>
    <scope>NUCLEOTIDE SEQUENCE [LARGE SCALE GENOMIC DNA]</scope>
    <source>
        <strain evidence="2 3">DSM 105042</strain>
    </source>
</reference>
<dbReference type="Gene3D" id="1.10.150.690">
    <property type="entry name" value="DUF2063"/>
    <property type="match status" value="1"/>
</dbReference>
<organism evidence="2 3">
    <name type="scientific">Pseudorhizobium tarimense</name>
    <dbReference type="NCBI Taxonomy" id="1079109"/>
    <lineage>
        <taxon>Bacteria</taxon>
        <taxon>Pseudomonadati</taxon>
        <taxon>Pseudomonadota</taxon>
        <taxon>Alphaproteobacteria</taxon>
        <taxon>Hyphomicrobiales</taxon>
        <taxon>Rhizobiaceae</taxon>
        <taxon>Rhizobium/Agrobacterium group</taxon>
        <taxon>Pseudorhizobium</taxon>
    </lineage>
</organism>
<dbReference type="Proteomes" id="UP001549031">
    <property type="component" value="Unassembled WGS sequence"/>
</dbReference>
<evidence type="ECO:0000313" key="3">
    <source>
        <dbReference type="Proteomes" id="UP001549031"/>
    </source>
</evidence>
<dbReference type="RefSeq" id="WP_247244629.1">
    <property type="nucleotide sequence ID" value="NZ_JALJRA010000010.1"/>
</dbReference>